<organism evidence="1 2">
    <name type="scientific">Araneus ventricosus</name>
    <name type="common">Orbweaver spider</name>
    <name type="synonym">Epeira ventricosa</name>
    <dbReference type="NCBI Taxonomy" id="182803"/>
    <lineage>
        <taxon>Eukaryota</taxon>
        <taxon>Metazoa</taxon>
        <taxon>Ecdysozoa</taxon>
        <taxon>Arthropoda</taxon>
        <taxon>Chelicerata</taxon>
        <taxon>Arachnida</taxon>
        <taxon>Araneae</taxon>
        <taxon>Araneomorphae</taxon>
        <taxon>Entelegynae</taxon>
        <taxon>Araneoidea</taxon>
        <taxon>Araneidae</taxon>
        <taxon>Araneus</taxon>
    </lineage>
</organism>
<name>A0A4Y2L7A8_ARAVE</name>
<dbReference type="Proteomes" id="UP000499080">
    <property type="component" value="Unassembled WGS sequence"/>
</dbReference>
<accession>A0A4Y2L7A8</accession>
<comment type="caution">
    <text evidence="1">The sequence shown here is derived from an EMBL/GenBank/DDBJ whole genome shotgun (WGS) entry which is preliminary data.</text>
</comment>
<evidence type="ECO:0000313" key="2">
    <source>
        <dbReference type="Proteomes" id="UP000499080"/>
    </source>
</evidence>
<sequence>MKKNEKEKISESMSAIRLLKLEEHKNIILITSSSRESCEDIAEVFQSTIRARIADIRIAFIKIRLNNAESISVWVEWILREGNDPETAGRDVSDDNIADEYVSCLPPRCDNADIQLYLLNDEENLLRRPNLVGGGEEFTLPSGFATMSRMDRWGSVPRVEHSQVDGHPTANGSRKSYILPRCEIQLCTVVVLLPSGIATMMRLDRGGSLSGEESRVGLGTRF</sequence>
<dbReference type="EMBL" id="BGPR01005360">
    <property type="protein sequence ID" value="GBN09476.1"/>
    <property type="molecule type" value="Genomic_DNA"/>
</dbReference>
<proteinExistence type="predicted"/>
<evidence type="ECO:0000313" key="1">
    <source>
        <dbReference type="EMBL" id="GBN09476.1"/>
    </source>
</evidence>
<protein>
    <submittedName>
        <fullName evidence="1">Uncharacterized protein</fullName>
    </submittedName>
</protein>
<gene>
    <name evidence="1" type="ORF">AVEN_269291_1</name>
</gene>
<keyword evidence="2" id="KW-1185">Reference proteome</keyword>
<reference evidence="1 2" key="1">
    <citation type="journal article" date="2019" name="Sci. Rep.">
        <title>Orb-weaving spider Araneus ventricosus genome elucidates the spidroin gene catalogue.</title>
        <authorList>
            <person name="Kono N."/>
            <person name="Nakamura H."/>
            <person name="Ohtoshi R."/>
            <person name="Moran D.A.P."/>
            <person name="Shinohara A."/>
            <person name="Yoshida Y."/>
            <person name="Fujiwara M."/>
            <person name="Mori M."/>
            <person name="Tomita M."/>
            <person name="Arakawa K."/>
        </authorList>
    </citation>
    <scope>NUCLEOTIDE SEQUENCE [LARGE SCALE GENOMIC DNA]</scope>
</reference>
<dbReference type="AlphaFoldDB" id="A0A4Y2L7A8"/>